<dbReference type="OrthoDB" id="48317at2759"/>
<gene>
    <name evidence="1" type="ORF">AB205_0167250</name>
</gene>
<feature type="non-terminal residue" evidence="1">
    <location>
        <position position="1"/>
    </location>
</feature>
<dbReference type="GO" id="GO:0005739">
    <property type="term" value="C:mitochondrion"/>
    <property type="evidence" value="ECO:0007669"/>
    <property type="project" value="TreeGrafter"/>
</dbReference>
<dbReference type="PANTHER" id="PTHR11695:SF294">
    <property type="entry name" value="RETICULON-4-INTERACTING PROTEIN 1, MITOCHONDRIAL"/>
    <property type="match status" value="1"/>
</dbReference>
<proteinExistence type="predicted"/>
<dbReference type="PANTHER" id="PTHR11695">
    <property type="entry name" value="ALCOHOL DEHYDROGENASE RELATED"/>
    <property type="match status" value="1"/>
</dbReference>
<name>A0A2G9Q7M4_AQUCT</name>
<dbReference type="AlphaFoldDB" id="A0A2G9Q7M4"/>
<dbReference type="InterPro" id="IPR050700">
    <property type="entry name" value="YIM1/Zinc_Alcohol_DH_Fams"/>
</dbReference>
<dbReference type="Proteomes" id="UP000228934">
    <property type="component" value="Unassembled WGS sequence"/>
</dbReference>
<keyword evidence="2" id="KW-1185">Reference proteome</keyword>
<sequence>FDVILDNVGGTSEELALQYLKPWSGASYCTLVTPFLYNTDRLGIADGMMRSGITLGSKVIKHLCKGIHYRWGFFTPSGPALDEIGEIVDAGKVGSCSVVHDPLWSNTCFGYCSSQKLELE</sequence>
<evidence type="ECO:0000313" key="2">
    <source>
        <dbReference type="Proteomes" id="UP000228934"/>
    </source>
</evidence>
<reference evidence="2" key="1">
    <citation type="journal article" date="2017" name="Nat. Commun.">
        <title>The North American bullfrog draft genome provides insight into hormonal regulation of long noncoding RNA.</title>
        <authorList>
            <person name="Hammond S.A."/>
            <person name="Warren R.L."/>
            <person name="Vandervalk B.P."/>
            <person name="Kucuk E."/>
            <person name="Khan H."/>
            <person name="Gibb E.A."/>
            <person name="Pandoh P."/>
            <person name="Kirk H."/>
            <person name="Zhao Y."/>
            <person name="Jones M."/>
            <person name="Mungall A.J."/>
            <person name="Coope R."/>
            <person name="Pleasance S."/>
            <person name="Moore R.A."/>
            <person name="Holt R.A."/>
            <person name="Round J.M."/>
            <person name="Ohora S."/>
            <person name="Walle B.V."/>
            <person name="Veldhoen N."/>
            <person name="Helbing C.C."/>
            <person name="Birol I."/>
        </authorList>
    </citation>
    <scope>NUCLEOTIDE SEQUENCE [LARGE SCALE GENOMIC DNA]</scope>
</reference>
<organism evidence="1 2">
    <name type="scientific">Aquarana catesbeiana</name>
    <name type="common">American bullfrog</name>
    <name type="synonym">Rana catesbeiana</name>
    <dbReference type="NCBI Taxonomy" id="8400"/>
    <lineage>
        <taxon>Eukaryota</taxon>
        <taxon>Metazoa</taxon>
        <taxon>Chordata</taxon>
        <taxon>Craniata</taxon>
        <taxon>Vertebrata</taxon>
        <taxon>Euteleostomi</taxon>
        <taxon>Amphibia</taxon>
        <taxon>Batrachia</taxon>
        <taxon>Anura</taxon>
        <taxon>Neobatrachia</taxon>
        <taxon>Ranoidea</taxon>
        <taxon>Ranidae</taxon>
        <taxon>Aquarana</taxon>
    </lineage>
</organism>
<evidence type="ECO:0000313" key="1">
    <source>
        <dbReference type="EMBL" id="PIO11161.1"/>
    </source>
</evidence>
<dbReference type="EMBL" id="KZ061276">
    <property type="protein sequence ID" value="PIO11161.1"/>
    <property type="molecule type" value="Genomic_DNA"/>
</dbReference>
<evidence type="ECO:0008006" key="3">
    <source>
        <dbReference type="Google" id="ProtNLM"/>
    </source>
</evidence>
<protein>
    <recommendedName>
        <fullName evidence="3">Alcohol dehydrogenase-like C-terminal domain-containing protein</fullName>
    </recommendedName>
</protein>
<accession>A0A2G9Q7M4</accession>
<dbReference type="Gene3D" id="3.40.50.720">
    <property type="entry name" value="NAD(P)-binding Rossmann-like Domain"/>
    <property type="match status" value="1"/>
</dbReference>